<dbReference type="RefSeq" id="WP_141007246.1">
    <property type="nucleotide sequence ID" value="NZ_BAAAOR010000033.1"/>
</dbReference>
<accession>A0ABN2BBH6</accession>
<organism evidence="1 2">
    <name type="scientific">Nocardioides humi</name>
    <dbReference type="NCBI Taxonomy" id="449461"/>
    <lineage>
        <taxon>Bacteria</taxon>
        <taxon>Bacillati</taxon>
        <taxon>Actinomycetota</taxon>
        <taxon>Actinomycetes</taxon>
        <taxon>Propionibacteriales</taxon>
        <taxon>Nocardioidaceae</taxon>
        <taxon>Nocardioides</taxon>
    </lineage>
</organism>
<evidence type="ECO:0000313" key="1">
    <source>
        <dbReference type="EMBL" id="GAA1537062.1"/>
    </source>
</evidence>
<gene>
    <name evidence="1" type="ORF">GCM10009788_44640</name>
</gene>
<dbReference type="SUPFAM" id="SSF52540">
    <property type="entry name" value="P-loop containing nucleoside triphosphate hydrolases"/>
    <property type="match status" value="1"/>
</dbReference>
<dbReference type="EMBL" id="BAAAOR010000033">
    <property type="protein sequence ID" value="GAA1537062.1"/>
    <property type="molecule type" value="Genomic_DNA"/>
</dbReference>
<dbReference type="Proteomes" id="UP001500842">
    <property type="component" value="Unassembled WGS sequence"/>
</dbReference>
<evidence type="ECO:0008006" key="3">
    <source>
        <dbReference type="Google" id="ProtNLM"/>
    </source>
</evidence>
<evidence type="ECO:0000313" key="2">
    <source>
        <dbReference type="Proteomes" id="UP001500842"/>
    </source>
</evidence>
<protein>
    <recommendedName>
        <fullName evidence="3">AAA+ ATPase domain-containing protein</fullName>
    </recommendedName>
</protein>
<keyword evidence="2" id="KW-1185">Reference proteome</keyword>
<name>A0ABN2BBH6_9ACTN</name>
<comment type="caution">
    <text evidence="1">The sequence shown here is derived from an EMBL/GenBank/DDBJ whole genome shotgun (WGS) entry which is preliminary data.</text>
</comment>
<proteinExistence type="predicted"/>
<sequence>MLSLDLGDGGKDQQAAISVLHRGLETPADGINAWKALVDAGQVASENREWRDRAALTLTMAQQGVTTTVSAKYASDIAVIRERSASNLTAMQSEALLPVDGGLFIARSVAKTLRDLKSRDPILVVGEAGSGKSGVLQDLATARRETEEVVVLLATDVAGSNRLVTGTPLREVLRGWTGPPGLVVIDGVDALRGSGDRETLSNTVAALAGTRWQVVASARSFDTKNSRPLQKAFAGLPVSSAADQLDTRLTSVRHLFVGDLSDEDLDREIVAPMPLATLLAEAPPDLRALLRNPFNLRLAAELAASLTTSQHDELLRVRSRVELLGRYWDWRIRSESAQAREALLQRLVTRMVADRRLHVEQKEPTILGTDSSALEDMLSHGVLTSVEGPVPGLSRVVGFSHNILFDYAAAIYVLYHQLGPSGLVKTLDADPTLPLVARPSFDLLVDMLWQARSSGAFWPTALVVAGSGHVLASLAVAARVANLAKDADDLLELATAGTEVTDGSMSGRQHLASQLTGAVRARAVVPDAERVAVPLAHLARHLADNAGFSYTDGALAAELILALQRRVPIGSVDGDIGEGERAQAIALLLDACRSDPPARERLAGALIRQVEYNVAGSEEVRDAVRRVLDDFDALAQWGGTVTTWFPDIAVKALQADPDLAHRLAVTSMTFEETRKEDVGLGGSSVLPLRESRQQQAKHAAYRLGEVYPELASTDVSVATAIICTIVEHIEPTGLERAARQRENAPKWPMATTKSSGWIEPDYGFGLSTHWHDDEQKMLNAVAGALVDASDQMIARSLDLLVDNLHVGWAWAALMSRPSDPARLFCVIQPVFSTGTLLAHPNTYVQAASLLKAAADERAVPHKDLELAVSKAIELLETYDRGDHIKDVLVACLDRTAVTDVGLASRIDALGDEVPEIPSAPSMEAEVRAWSTVDHIREEEGSSLSPEVEAAARALEQALNDVREDKTSSAELVAGLVSTFVDAHAVFSSDEPIHLRVDHMLLEGAVQLAYLPAITPAHPVGSLVFQVLEAKADDADVGRFFS</sequence>
<reference evidence="1 2" key="1">
    <citation type="journal article" date="2019" name="Int. J. Syst. Evol. Microbiol.">
        <title>The Global Catalogue of Microorganisms (GCM) 10K type strain sequencing project: providing services to taxonomists for standard genome sequencing and annotation.</title>
        <authorList>
            <consortium name="The Broad Institute Genomics Platform"/>
            <consortium name="The Broad Institute Genome Sequencing Center for Infectious Disease"/>
            <person name="Wu L."/>
            <person name="Ma J."/>
        </authorList>
    </citation>
    <scope>NUCLEOTIDE SEQUENCE [LARGE SCALE GENOMIC DNA]</scope>
    <source>
        <strain evidence="1 2">JCM 14942</strain>
    </source>
</reference>
<dbReference type="InterPro" id="IPR027417">
    <property type="entry name" value="P-loop_NTPase"/>
</dbReference>